<dbReference type="InterPro" id="IPR017853">
    <property type="entry name" value="GH"/>
</dbReference>
<name>A0ABR3JH63_9AGAR</name>
<comment type="catalytic activity">
    <reaction evidence="1">
        <text>Random endo-hydrolysis of N-acetyl-beta-D-glucosaminide (1-&gt;4)-beta-linkages in chitin and chitodextrins.</text>
        <dbReference type="EC" id="3.2.1.14"/>
    </reaction>
</comment>
<dbReference type="InterPro" id="IPR001223">
    <property type="entry name" value="Glyco_hydro18_cat"/>
</dbReference>
<evidence type="ECO:0000313" key="12">
    <source>
        <dbReference type="EMBL" id="KAL0954737.1"/>
    </source>
</evidence>
<sequence>MQIPLSLSYLLPFFRPEVIPQASFNISRPDNVAAYWGQNSYGNAFPGQPSKWQQTLDSYCQDDSIDIIPIAFLTQFTTPPSINLANSCTGPYFPGTQLLNCAFMATQIKKCQSKGKTILLSLGGATGGPAFKNDADAKKFADQIWNLFLGGTSKTRPFGSAVLDGVDLDIEAGSPTGLGAFVNQIRSRAKGQKKKYFVTAAPQCVYPDFYLGKALDTVSFDAVFVQFYNNPCGLDQYGKSGWNFERWDRWARTTSINKKVKIFIGAPASSTSAGRGYVNATRLATIAKETRKKYPSFGGIMLWDVSQAVANKQFNVVIKKALKKN</sequence>
<comment type="caution">
    <text evidence="12">The sequence shown here is derived from an EMBL/GenBank/DDBJ whole genome shotgun (WGS) entry which is preliminary data.</text>
</comment>
<dbReference type="InterPro" id="IPR001579">
    <property type="entry name" value="Glyco_hydro_18_chit_AS"/>
</dbReference>
<evidence type="ECO:0000256" key="2">
    <source>
        <dbReference type="ARBA" id="ARBA00012729"/>
    </source>
</evidence>
<keyword evidence="5" id="KW-0146">Chitin degradation</keyword>
<evidence type="ECO:0000313" key="13">
    <source>
        <dbReference type="Proteomes" id="UP001556367"/>
    </source>
</evidence>
<evidence type="ECO:0000256" key="5">
    <source>
        <dbReference type="ARBA" id="ARBA00023024"/>
    </source>
</evidence>
<evidence type="ECO:0000256" key="10">
    <source>
        <dbReference type="RuleBase" id="RU004453"/>
    </source>
</evidence>
<evidence type="ECO:0000256" key="7">
    <source>
        <dbReference type="ARBA" id="ARBA00023295"/>
    </source>
</evidence>
<gene>
    <name evidence="12" type="ORF">HGRIS_003691</name>
</gene>
<dbReference type="PANTHER" id="PTHR45708:SF49">
    <property type="entry name" value="ENDOCHITINASE"/>
    <property type="match status" value="1"/>
</dbReference>
<dbReference type="EMBL" id="JASNQZ010000007">
    <property type="protein sequence ID" value="KAL0954737.1"/>
    <property type="molecule type" value="Genomic_DNA"/>
</dbReference>
<evidence type="ECO:0000259" key="11">
    <source>
        <dbReference type="PROSITE" id="PS51910"/>
    </source>
</evidence>
<dbReference type="EC" id="3.2.1.14" evidence="2"/>
<dbReference type="PROSITE" id="PS01095">
    <property type="entry name" value="GH18_1"/>
    <property type="match status" value="1"/>
</dbReference>
<comment type="similarity">
    <text evidence="10">Belongs to the glycosyl hydrolase 18 family.</text>
</comment>
<dbReference type="CDD" id="cd02877">
    <property type="entry name" value="GH18_hevamine_XipI_class_III"/>
    <property type="match status" value="1"/>
</dbReference>
<dbReference type="Gene3D" id="3.20.20.80">
    <property type="entry name" value="Glycosidases"/>
    <property type="match status" value="1"/>
</dbReference>
<evidence type="ECO:0000256" key="8">
    <source>
        <dbReference type="ARBA" id="ARBA00023326"/>
    </source>
</evidence>
<evidence type="ECO:0000256" key="3">
    <source>
        <dbReference type="ARBA" id="ARBA00022669"/>
    </source>
</evidence>
<dbReference type="Pfam" id="PF00704">
    <property type="entry name" value="Glyco_hydro_18"/>
    <property type="match status" value="1"/>
</dbReference>
<protein>
    <recommendedName>
        <fullName evidence="2">chitinase</fullName>
        <ecNumber evidence="2">3.2.1.14</ecNumber>
    </recommendedName>
</protein>
<keyword evidence="3" id="KW-0147">Chitin-binding</keyword>
<proteinExistence type="inferred from homology"/>
<evidence type="ECO:0000256" key="4">
    <source>
        <dbReference type="ARBA" id="ARBA00022801"/>
    </source>
</evidence>
<keyword evidence="13" id="KW-1185">Reference proteome</keyword>
<organism evidence="12 13">
    <name type="scientific">Hohenbuehelia grisea</name>
    <dbReference type="NCBI Taxonomy" id="104357"/>
    <lineage>
        <taxon>Eukaryota</taxon>
        <taxon>Fungi</taxon>
        <taxon>Dikarya</taxon>
        <taxon>Basidiomycota</taxon>
        <taxon>Agaricomycotina</taxon>
        <taxon>Agaricomycetes</taxon>
        <taxon>Agaricomycetidae</taxon>
        <taxon>Agaricales</taxon>
        <taxon>Pleurotineae</taxon>
        <taxon>Pleurotaceae</taxon>
        <taxon>Hohenbuehelia</taxon>
    </lineage>
</organism>
<dbReference type="PROSITE" id="PS51910">
    <property type="entry name" value="GH18_2"/>
    <property type="match status" value="1"/>
</dbReference>
<keyword evidence="8" id="KW-0624">Polysaccharide degradation</keyword>
<dbReference type="SUPFAM" id="SSF51445">
    <property type="entry name" value="(Trans)glycosidases"/>
    <property type="match status" value="1"/>
</dbReference>
<dbReference type="InterPro" id="IPR050542">
    <property type="entry name" value="Glycosyl_Hydrlase18_Chitinase"/>
</dbReference>
<dbReference type="InterPro" id="IPR045321">
    <property type="entry name" value="Cts1-like"/>
</dbReference>
<keyword evidence="4 9" id="KW-0378">Hydrolase</keyword>
<evidence type="ECO:0000256" key="6">
    <source>
        <dbReference type="ARBA" id="ARBA00023277"/>
    </source>
</evidence>
<keyword evidence="6" id="KW-0119">Carbohydrate metabolism</keyword>
<evidence type="ECO:0000256" key="9">
    <source>
        <dbReference type="RuleBase" id="RU000489"/>
    </source>
</evidence>
<dbReference type="PANTHER" id="PTHR45708">
    <property type="entry name" value="ENDOCHITINASE"/>
    <property type="match status" value="1"/>
</dbReference>
<feature type="domain" description="GH18" evidence="11">
    <location>
        <begin position="30"/>
        <end position="325"/>
    </location>
</feature>
<keyword evidence="7 9" id="KW-0326">Glycosidase</keyword>
<accession>A0ABR3JH63</accession>
<reference evidence="13" key="1">
    <citation type="submission" date="2024-06" db="EMBL/GenBank/DDBJ databases">
        <title>Multi-omics analyses provide insights into the biosynthesis of the anticancer antibiotic pleurotin in Hohenbuehelia grisea.</title>
        <authorList>
            <person name="Weaver J.A."/>
            <person name="Alberti F."/>
        </authorList>
    </citation>
    <scope>NUCLEOTIDE SEQUENCE [LARGE SCALE GENOMIC DNA]</scope>
    <source>
        <strain evidence="13">T-177</strain>
    </source>
</reference>
<dbReference type="Proteomes" id="UP001556367">
    <property type="component" value="Unassembled WGS sequence"/>
</dbReference>
<evidence type="ECO:0000256" key="1">
    <source>
        <dbReference type="ARBA" id="ARBA00000822"/>
    </source>
</evidence>